<reference evidence="4" key="1">
    <citation type="journal article" date="2019" name="Int. J. Syst. Evol. Microbiol.">
        <title>The Global Catalogue of Microorganisms (GCM) 10K type strain sequencing project: providing services to taxonomists for standard genome sequencing and annotation.</title>
        <authorList>
            <consortium name="The Broad Institute Genomics Platform"/>
            <consortium name="The Broad Institute Genome Sequencing Center for Infectious Disease"/>
            <person name="Wu L."/>
            <person name="Ma J."/>
        </authorList>
    </citation>
    <scope>NUCLEOTIDE SEQUENCE [LARGE SCALE GENOMIC DNA]</scope>
    <source>
        <strain evidence="4">JCM 10671</strain>
    </source>
</reference>
<dbReference type="Proteomes" id="UP001500957">
    <property type="component" value="Unassembled WGS sequence"/>
</dbReference>
<evidence type="ECO:0000313" key="4">
    <source>
        <dbReference type="Proteomes" id="UP001500957"/>
    </source>
</evidence>
<protein>
    <submittedName>
        <fullName evidence="3">Uncharacterized protein</fullName>
    </submittedName>
</protein>
<feature type="region of interest" description="Disordered" evidence="1">
    <location>
        <begin position="99"/>
        <end position="118"/>
    </location>
</feature>
<feature type="compositionally biased region" description="Low complexity" evidence="1">
    <location>
        <begin position="99"/>
        <end position="111"/>
    </location>
</feature>
<feature type="transmembrane region" description="Helical" evidence="2">
    <location>
        <begin position="53"/>
        <end position="75"/>
    </location>
</feature>
<keyword evidence="2" id="KW-0812">Transmembrane</keyword>
<sequence length="118" mass="12467">MAPPKSRIALVDWARVQWDRALGAGAVLLGAILLIVGWFKISDTGFVSEQLPYLASAGLGGVFLLGFGGMMWLSADLRDQWRELRGIRTRLDADPAPAAVPAAASAAPAADVTGRDHV</sequence>
<accession>A0ABP3RXT5</accession>
<evidence type="ECO:0000256" key="1">
    <source>
        <dbReference type="SAM" id="MobiDB-lite"/>
    </source>
</evidence>
<keyword evidence="2" id="KW-0472">Membrane</keyword>
<keyword evidence="2" id="KW-1133">Transmembrane helix</keyword>
<comment type="caution">
    <text evidence="3">The sequence shown here is derived from an EMBL/GenBank/DDBJ whole genome shotgun (WGS) entry which is preliminary data.</text>
</comment>
<feature type="transmembrane region" description="Helical" evidence="2">
    <location>
        <begin position="21"/>
        <end position="41"/>
    </location>
</feature>
<name>A0ABP3RXT5_9ACTN</name>
<gene>
    <name evidence="3" type="ORF">GCM10009547_22410</name>
</gene>
<dbReference type="EMBL" id="BAAAHE010000016">
    <property type="protein sequence ID" value="GAA0619462.1"/>
    <property type="molecule type" value="Genomic_DNA"/>
</dbReference>
<keyword evidence="4" id="KW-1185">Reference proteome</keyword>
<proteinExistence type="predicted"/>
<evidence type="ECO:0000313" key="3">
    <source>
        <dbReference type="EMBL" id="GAA0619462.1"/>
    </source>
</evidence>
<evidence type="ECO:0000256" key="2">
    <source>
        <dbReference type="SAM" id="Phobius"/>
    </source>
</evidence>
<dbReference type="RefSeq" id="WP_344604671.1">
    <property type="nucleotide sequence ID" value="NZ_BAAAHE010000016.1"/>
</dbReference>
<organism evidence="3 4">
    <name type="scientific">Sporichthya brevicatena</name>
    <dbReference type="NCBI Taxonomy" id="171442"/>
    <lineage>
        <taxon>Bacteria</taxon>
        <taxon>Bacillati</taxon>
        <taxon>Actinomycetota</taxon>
        <taxon>Actinomycetes</taxon>
        <taxon>Sporichthyales</taxon>
        <taxon>Sporichthyaceae</taxon>
        <taxon>Sporichthya</taxon>
    </lineage>
</organism>